<dbReference type="InterPro" id="IPR002223">
    <property type="entry name" value="Kunitz_BPTI"/>
</dbReference>
<accession>A0A1I7XJJ0</accession>
<feature type="domain" description="BPTI/Kunitz inhibitor" evidence="6">
    <location>
        <begin position="15"/>
        <end position="67"/>
    </location>
</feature>
<dbReference type="GO" id="GO:0005615">
    <property type="term" value="C:extracellular space"/>
    <property type="evidence" value="ECO:0007669"/>
    <property type="project" value="TreeGrafter"/>
</dbReference>
<evidence type="ECO:0000256" key="5">
    <source>
        <dbReference type="ARBA" id="ARBA00023157"/>
    </source>
</evidence>
<dbReference type="PANTHER" id="PTHR10083">
    <property type="entry name" value="KUNITZ-TYPE PROTEASE INHIBITOR-RELATED"/>
    <property type="match status" value="1"/>
</dbReference>
<evidence type="ECO:0000313" key="7">
    <source>
        <dbReference type="Proteomes" id="UP000095283"/>
    </source>
</evidence>
<dbReference type="InterPro" id="IPR036880">
    <property type="entry name" value="Kunitz_BPTI_sf"/>
</dbReference>
<evidence type="ECO:0000259" key="6">
    <source>
        <dbReference type="PROSITE" id="PS50279"/>
    </source>
</evidence>
<dbReference type="PANTHER" id="PTHR10083:SF381">
    <property type="entry name" value="BPTI_KUNITZ INHIBITOR DOMAIN-CONTAINING PROTEIN"/>
    <property type="match status" value="1"/>
</dbReference>
<evidence type="ECO:0000313" key="8">
    <source>
        <dbReference type="WBParaSite" id="Hba_17885"/>
    </source>
</evidence>
<dbReference type="Pfam" id="PF00014">
    <property type="entry name" value="Kunitz_BPTI"/>
    <property type="match status" value="1"/>
</dbReference>
<dbReference type="SMART" id="SM00131">
    <property type="entry name" value="KU"/>
    <property type="match status" value="1"/>
</dbReference>
<organism evidence="7 8">
    <name type="scientific">Heterorhabditis bacteriophora</name>
    <name type="common">Entomopathogenic nematode worm</name>
    <dbReference type="NCBI Taxonomy" id="37862"/>
    <lineage>
        <taxon>Eukaryota</taxon>
        <taxon>Metazoa</taxon>
        <taxon>Ecdysozoa</taxon>
        <taxon>Nematoda</taxon>
        <taxon>Chromadorea</taxon>
        <taxon>Rhabditida</taxon>
        <taxon>Rhabditina</taxon>
        <taxon>Rhabditomorpha</taxon>
        <taxon>Strongyloidea</taxon>
        <taxon>Heterorhabditidae</taxon>
        <taxon>Heterorhabditis</taxon>
    </lineage>
</organism>
<dbReference type="InterPro" id="IPR050098">
    <property type="entry name" value="TFPI/VKTCI-like"/>
</dbReference>
<dbReference type="GO" id="GO:0004867">
    <property type="term" value="F:serine-type endopeptidase inhibitor activity"/>
    <property type="evidence" value="ECO:0007669"/>
    <property type="project" value="UniProtKB-KW"/>
</dbReference>
<comment type="subcellular location">
    <subcellularLocation>
        <location evidence="1">Secreted</location>
    </subcellularLocation>
</comment>
<keyword evidence="3" id="KW-0646">Protease inhibitor</keyword>
<keyword evidence="7" id="KW-1185">Reference proteome</keyword>
<protein>
    <submittedName>
        <fullName evidence="8">BPTI/Kunitz inhibitor domain-containing protein</fullName>
    </submittedName>
</protein>
<dbReference type="Gene3D" id="4.10.410.10">
    <property type="entry name" value="Pancreatic trypsin inhibitor Kunitz domain"/>
    <property type="match status" value="1"/>
</dbReference>
<keyword evidence="4" id="KW-0722">Serine protease inhibitor</keyword>
<reference evidence="8" key="1">
    <citation type="submission" date="2016-11" db="UniProtKB">
        <authorList>
            <consortium name="WormBaseParasite"/>
        </authorList>
    </citation>
    <scope>IDENTIFICATION</scope>
</reference>
<sequence length="111" mass="12700">MSFDIDSLATFALNCGLERDKGYSCDKPEQINFYYEKRLGVCQPMMFHGCGGNENRFTSATECMDKCKYKREQMEVDANNSSLNISVTYPHHQVEKQSLTSTTVDMYINQA</sequence>
<dbReference type="PROSITE" id="PS50279">
    <property type="entry name" value="BPTI_KUNITZ_2"/>
    <property type="match status" value="1"/>
</dbReference>
<dbReference type="Proteomes" id="UP000095283">
    <property type="component" value="Unplaced"/>
</dbReference>
<name>A0A1I7XJJ0_HETBA</name>
<keyword evidence="5" id="KW-1015">Disulfide bond</keyword>
<dbReference type="SUPFAM" id="SSF57362">
    <property type="entry name" value="BPTI-like"/>
    <property type="match status" value="1"/>
</dbReference>
<proteinExistence type="predicted"/>
<evidence type="ECO:0000256" key="2">
    <source>
        <dbReference type="ARBA" id="ARBA00022525"/>
    </source>
</evidence>
<evidence type="ECO:0000256" key="1">
    <source>
        <dbReference type="ARBA" id="ARBA00004613"/>
    </source>
</evidence>
<dbReference type="AlphaFoldDB" id="A0A1I7XJJ0"/>
<evidence type="ECO:0000256" key="3">
    <source>
        <dbReference type="ARBA" id="ARBA00022690"/>
    </source>
</evidence>
<evidence type="ECO:0000256" key="4">
    <source>
        <dbReference type="ARBA" id="ARBA00022900"/>
    </source>
</evidence>
<keyword evidence="2" id="KW-0964">Secreted</keyword>
<dbReference type="WBParaSite" id="Hba_17885">
    <property type="protein sequence ID" value="Hba_17885"/>
    <property type="gene ID" value="Hba_17885"/>
</dbReference>